<dbReference type="OrthoDB" id="66620at2759"/>
<evidence type="ECO:0000256" key="5">
    <source>
        <dbReference type="ARBA" id="ARBA00023136"/>
    </source>
</evidence>
<evidence type="ECO:0000259" key="7">
    <source>
        <dbReference type="Pfam" id="PF01061"/>
    </source>
</evidence>
<proteinExistence type="predicted"/>
<dbReference type="Pfam" id="PF01061">
    <property type="entry name" value="ABC2_membrane"/>
    <property type="match status" value="1"/>
</dbReference>
<dbReference type="PANTHER" id="PTHR19241">
    <property type="entry name" value="ATP-BINDING CASSETTE TRANSPORTER"/>
    <property type="match status" value="1"/>
</dbReference>
<dbReference type="InterPro" id="IPR013525">
    <property type="entry name" value="ABC2_TM"/>
</dbReference>
<dbReference type="GO" id="GO:0140359">
    <property type="term" value="F:ABC-type transporter activity"/>
    <property type="evidence" value="ECO:0007669"/>
    <property type="project" value="InterPro"/>
</dbReference>
<comment type="caution">
    <text evidence="8">The sequence shown here is derived from an EMBL/GenBank/DDBJ whole genome shotgun (WGS) entry which is preliminary data.</text>
</comment>
<dbReference type="GO" id="GO:0016020">
    <property type="term" value="C:membrane"/>
    <property type="evidence" value="ECO:0007669"/>
    <property type="project" value="UniProtKB-SubCell"/>
</dbReference>
<name>A0A8S1J944_9CHLO</name>
<evidence type="ECO:0000256" key="2">
    <source>
        <dbReference type="ARBA" id="ARBA00022448"/>
    </source>
</evidence>
<keyword evidence="3 6" id="KW-0812">Transmembrane</keyword>
<evidence type="ECO:0000256" key="3">
    <source>
        <dbReference type="ARBA" id="ARBA00022692"/>
    </source>
</evidence>
<keyword evidence="4 6" id="KW-1133">Transmembrane helix</keyword>
<accession>A0A8S1J944</accession>
<keyword evidence="2" id="KW-0813">Transport</keyword>
<protein>
    <recommendedName>
        <fullName evidence="7">ABC-2 type transporter transmembrane domain-containing protein</fullName>
    </recommendedName>
</protein>
<keyword evidence="9" id="KW-1185">Reference proteome</keyword>
<comment type="subcellular location">
    <subcellularLocation>
        <location evidence="1">Membrane</location>
        <topology evidence="1">Multi-pass membrane protein</topology>
    </subcellularLocation>
</comment>
<evidence type="ECO:0000313" key="8">
    <source>
        <dbReference type="EMBL" id="CAD7703805.1"/>
    </source>
</evidence>
<feature type="domain" description="ABC-2 type transporter transmembrane" evidence="7">
    <location>
        <begin position="32"/>
        <end position="154"/>
    </location>
</feature>
<evidence type="ECO:0000256" key="6">
    <source>
        <dbReference type="SAM" id="Phobius"/>
    </source>
</evidence>
<evidence type="ECO:0000313" key="9">
    <source>
        <dbReference type="Proteomes" id="UP000708148"/>
    </source>
</evidence>
<evidence type="ECO:0000256" key="1">
    <source>
        <dbReference type="ARBA" id="ARBA00004141"/>
    </source>
</evidence>
<evidence type="ECO:0000256" key="4">
    <source>
        <dbReference type="ARBA" id="ARBA00022989"/>
    </source>
</evidence>
<keyword evidence="5 6" id="KW-0472">Membrane</keyword>
<feature type="non-terminal residue" evidence="8">
    <location>
        <position position="155"/>
    </location>
</feature>
<dbReference type="Proteomes" id="UP000708148">
    <property type="component" value="Unassembled WGS sequence"/>
</dbReference>
<dbReference type="EMBL" id="CAJHUC010002432">
    <property type="protein sequence ID" value="CAD7703805.1"/>
    <property type="molecule type" value="Genomic_DNA"/>
</dbReference>
<sequence length="155" mass="17466">MKAELEKGFDSSKAHPQALVRNRFALMFWEMVKFVTARQWTITLRDKALFLGRVMQVVIIGLLIGSLYFDLDKSLEDSRPFMSVSFLGVMFLAMTAQPEGMETLASKPVFFKQADNNFCSATSYAWAMSLTAVPTAFCDTVAYSIVTYFMVGYTT</sequence>
<dbReference type="AlphaFoldDB" id="A0A8S1J944"/>
<reference evidence="8" key="1">
    <citation type="submission" date="2020-12" db="EMBL/GenBank/DDBJ databases">
        <authorList>
            <person name="Iha C."/>
        </authorList>
    </citation>
    <scope>NUCLEOTIDE SEQUENCE</scope>
</reference>
<feature type="transmembrane region" description="Helical" evidence="6">
    <location>
        <begin position="48"/>
        <end position="69"/>
    </location>
</feature>
<dbReference type="GO" id="GO:0071944">
    <property type="term" value="C:cell periphery"/>
    <property type="evidence" value="ECO:0007669"/>
    <property type="project" value="UniProtKB-ARBA"/>
</dbReference>
<gene>
    <name evidence="8" type="ORF">OSTQU699_LOCUS9162</name>
</gene>
<organism evidence="8 9">
    <name type="scientific">Ostreobium quekettii</name>
    <dbReference type="NCBI Taxonomy" id="121088"/>
    <lineage>
        <taxon>Eukaryota</taxon>
        <taxon>Viridiplantae</taxon>
        <taxon>Chlorophyta</taxon>
        <taxon>core chlorophytes</taxon>
        <taxon>Ulvophyceae</taxon>
        <taxon>TCBD clade</taxon>
        <taxon>Bryopsidales</taxon>
        <taxon>Ostreobineae</taxon>
        <taxon>Ostreobiaceae</taxon>
        <taxon>Ostreobium</taxon>
    </lineage>
</organism>